<accession>A0ABQ1RHY0</accession>
<reference evidence="2" key="1">
    <citation type="journal article" date="2019" name="Int. J. Syst. Evol. Microbiol.">
        <title>The Global Catalogue of Microorganisms (GCM) 10K type strain sequencing project: providing services to taxonomists for standard genome sequencing and annotation.</title>
        <authorList>
            <consortium name="The Broad Institute Genomics Platform"/>
            <consortium name="The Broad Institute Genome Sequencing Center for Infectious Disease"/>
            <person name="Wu L."/>
            <person name="Ma J."/>
        </authorList>
    </citation>
    <scope>NUCLEOTIDE SEQUENCE [LARGE SCALE GENOMIC DNA]</scope>
    <source>
        <strain evidence="2">CCM 7640</strain>
    </source>
</reference>
<comment type="caution">
    <text evidence="1">The sequence shown here is derived from an EMBL/GenBank/DDBJ whole genome shotgun (WGS) entry which is preliminary data.</text>
</comment>
<sequence length="121" mass="13518">MISKRDIAQRLDIPLEMVDRHGLGDGMSEAAFAALEQDPPAWLIQSRANRKKGARPVWATLTCDVCGYTETARPKKWWPEFTYLMCGHHSLSELPKPASGHHRGEFEGVGSRFVGIVDQSL</sequence>
<organism evidence="1 2">
    <name type="scientific">Microbacterium murale</name>
    <dbReference type="NCBI Taxonomy" id="1081040"/>
    <lineage>
        <taxon>Bacteria</taxon>
        <taxon>Bacillati</taxon>
        <taxon>Actinomycetota</taxon>
        <taxon>Actinomycetes</taxon>
        <taxon>Micrococcales</taxon>
        <taxon>Microbacteriaceae</taxon>
        <taxon>Microbacterium</taxon>
    </lineage>
</organism>
<gene>
    <name evidence="1" type="ORF">GCM10007269_09660</name>
</gene>
<protein>
    <submittedName>
        <fullName evidence="1">Uncharacterized protein</fullName>
    </submittedName>
</protein>
<proteinExistence type="predicted"/>
<dbReference type="RefSeq" id="WP_188435401.1">
    <property type="nucleotide sequence ID" value="NZ_BMCM01000001.1"/>
</dbReference>
<dbReference type="EMBL" id="BMCM01000001">
    <property type="protein sequence ID" value="GGD68627.1"/>
    <property type="molecule type" value="Genomic_DNA"/>
</dbReference>
<evidence type="ECO:0000313" key="2">
    <source>
        <dbReference type="Proteomes" id="UP000629365"/>
    </source>
</evidence>
<keyword evidence="2" id="KW-1185">Reference proteome</keyword>
<evidence type="ECO:0000313" key="1">
    <source>
        <dbReference type="EMBL" id="GGD68627.1"/>
    </source>
</evidence>
<name>A0ABQ1RHY0_9MICO</name>
<dbReference type="Proteomes" id="UP000629365">
    <property type="component" value="Unassembled WGS sequence"/>
</dbReference>